<dbReference type="InterPro" id="IPR046953">
    <property type="entry name" value="Spore_GerAC-like_C"/>
</dbReference>
<keyword evidence="7" id="KW-0449">Lipoprotein</keyword>
<dbReference type="Pfam" id="PF25198">
    <property type="entry name" value="Spore_GerAC_N"/>
    <property type="match status" value="1"/>
</dbReference>
<evidence type="ECO:0000256" key="7">
    <source>
        <dbReference type="ARBA" id="ARBA00023288"/>
    </source>
</evidence>
<dbReference type="PROSITE" id="PS51257">
    <property type="entry name" value="PROKAR_LIPOPROTEIN"/>
    <property type="match status" value="1"/>
</dbReference>
<dbReference type="InterPro" id="IPR008844">
    <property type="entry name" value="Spore_GerAC-like"/>
</dbReference>
<comment type="subcellular location">
    <subcellularLocation>
        <location evidence="1">Membrane</location>
        <topology evidence="1">Lipid-anchor</topology>
    </subcellularLocation>
</comment>
<evidence type="ECO:0000256" key="1">
    <source>
        <dbReference type="ARBA" id="ARBA00004635"/>
    </source>
</evidence>
<keyword evidence="5" id="KW-0472">Membrane</keyword>
<evidence type="ECO:0000256" key="5">
    <source>
        <dbReference type="ARBA" id="ARBA00023136"/>
    </source>
</evidence>
<dbReference type="InterPro" id="IPR057336">
    <property type="entry name" value="GerAC_N"/>
</dbReference>
<evidence type="ECO:0000256" key="6">
    <source>
        <dbReference type="ARBA" id="ARBA00023139"/>
    </source>
</evidence>
<dbReference type="InterPro" id="IPR038501">
    <property type="entry name" value="Spore_GerAC_C_sf"/>
</dbReference>
<dbReference type="Pfam" id="PF05504">
    <property type="entry name" value="Spore_GerAC"/>
    <property type="match status" value="1"/>
</dbReference>
<evidence type="ECO:0000259" key="9">
    <source>
        <dbReference type="Pfam" id="PF25198"/>
    </source>
</evidence>
<name>A0A942U5X0_9BACI</name>
<sequence length="386" mass="44498">MRIMKLVLVLSCCLIFTGCTGIKNIQDITYIVAIGMDYDVKKKEYTAYIQGLNFANVAKTEGGRPVEPIPTFVASATGETLNLAVSKLYKKSEPPLFFGHVKTLVLSQRLIKHKAKEVIKEVGRNRSLRPTLRVVTTEENIQKVFNTKALFDYPAVYTVIFKKDGSELAENEIRPITLMRFLRDYYEPMGAAKLPLVKIDKNSWKTEKNFPILFFNGYTVFQHKKFITVLPFDDAVYINWLLENRVALDRKVMDNGKLVAAVRLTSPKMKIKYEKGAASPKFSIELFAHADLLEKIEDIPMKKLHELIEDDIKKNLEALYKKGVDDQIDVLEAGEKWYRTHPKQYQQLKKSKKFYLDKKSLSKVNVKVQVFHYNAYKYDLRGNGDF</sequence>
<organism evidence="10 11">
    <name type="scientific">Neobacillus rhizophilus</name>
    <dbReference type="NCBI Taxonomy" id="2833579"/>
    <lineage>
        <taxon>Bacteria</taxon>
        <taxon>Bacillati</taxon>
        <taxon>Bacillota</taxon>
        <taxon>Bacilli</taxon>
        <taxon>Bacillales</taxon>
        <taxon>Bacillaceae</taxon>
        <taxon>Neobacillus</taxon>
    </lineage>
</organism>
<accession>A0A942U5X0</accession>
<dbReference type="GO" id="GO:0016020">
    <property type="term" value="C:membrane"/>
    <property type="evidence" value="ECO:0007669"/>
    <property type="project" value="UniProtKB-SubCell"/>
</dbReference>
<feature type="domain" description="Spore germination protein N-terminal" evidence="9">
    <location>
        <begin position="23"/>
        <end position="199"/>
    </location>
</feature>
<gene>
    <name evidence="10" type="ORF">KHA99_10845</name>
</gene>
<dbReference type="Proteomes" id="UP000679749">
    <property type="component" value="Unassembled WGS sequence"/>
</dbReference>
<feature type="domain" description="Spore germination GerAC-like C-terminal" evidence="8">
    <location>
        <begin position="216"/>
        <end position="370"/>
    </location>
</feature>
<dbReference type="PANTHER" id="PTHR35789">
    <property type="entry name" value="SPORE GERMINATION PROTEIN B3"/>
    <property type="match status" value="1"/>
</dbReference>
<keyword evidence="6" id="KW-0564">Palmitate</keyword>
<keyword evidence="3" id="KW-0309">Germination</keyword>
<dbReference type="RefSeq" id="WP_213117460.1">
    <property type="nucleotide sequence ID" value="NZ_JAGYPF010000002.1"/>
</dbReference>
<evidence type="ECO:0000256" key="4">
    <source>
        <dbReference type="ARBA" id="ARBA00022729"/>
    </source>
</evidence>
<dbReference type="GO" id="GO:0009847">
    <property type="term" value="P:spore germination"/>
    <property type="evidence" value="ECO:0007669"/>
    <property type="project" value="InterPro"/>
</dbReference>
<evidence type="ECO:0000313" key="11">
    <source>
        <dbReference type="Proteomes" id="UP000679749"/>
    </source>
</evidence>
<keyword evidence="11" id="KW-1185">Reference proteome</keyword>
<dbReference type="EMBL" id="JAGYPF010000002">
    <property type="protein sequence ID" value="MBS4212943.1"/>
    <property type="molecule type" value="Genomic_DNA"/>
</dbReference>
<evidence type="ECO:0000259" key="8">
    <source>
        <dbReference type="Pfam" id="PF05504"/>
    </source>
</evidence>
<evidence type="ECO:0000256" key="3">
    <source>
        <dbReference type="ARBA" id="ARBA00022544"/>
    </source>
</evidence>
<protein>
    <submittedName>
        <fullName evidence="10">Ger(X)C family spore germination protein</fullName>
    </submittedName>
</protein>
<evidence type="ECO:0000313" key="10">
    <source>
        <dbReference type="EMBL" id="MBS4212943.1"/>
    </source>
</evidence>
<dbReference type="AlphaFoldDB" id="A0A942U5X0"/>
<dbReference type="Gene3D" id="3.30.300.210">
    <property type="entry name" value="Nutrient germinant receptor protein C, domain 3"/>
    <property type="match status" value="1"/>
</dbReference>
<dbReference type="NCBIfam" id="TIGR02887">
    <property type="entry name" value="spore_ger_x_C"/>
    <property type="match status" value="1"/>
</dbReference>
<proteinExistence type="inferred from homology"/>
<evidence type="ECO:0000256" key="2">
    <source>
        <dbReference type="ARBA" id="ARBA00007886"/>
    </source>
</evidence>
<keyword evidence="4" id="KW-0732">Signal</keyword>
<reference evidence="10" key="1">
    <citation type="submission" date="2021-05" db="EMBL/GenBank/DDBJ databases">
        <title>Novel Bacillus species.</title>
        <authorList>
            <person name="Liu G."/>
        </authorList>
    </citation>
    <scope>NUCLEOTIDE SEQUENCE</scope>
    <source>
        <strain evidence="10">FJAT-49825</strain>
    </source>
</reference>
<comment type="similarity">
    <text evidence="2">Belongs to the GerABKC lipoprotein family.</text>
</comment>
<comment type="caution">
    <text evidence="10">The sequence shown here is derived from an EMBL/GenBank/DDBJ whole genome shotgun (WGS) entry which is preliminary data.</text>
</comment>
<dbReference type="PANTHER" id="PTHR35789:SF1">
    <property type="entry name" value="SPORE GERMINATION PROTEIN B3"/>
    <property type="match status" value="1"/>
</dbReference>